<dbReference type="PROSITE" id="PS51419">
    <property type="entry name" value="RAB"/>
    <property type="match status" value="1"/>
</dbReference>
<evidence type="ECO:0000313" key="5">
    <source>
        <dbReference type="Proteomes" id="UP000663828"/>
    </source>
</evidence>
<name>A0A816EUD4_ADIRI</name>
<dbReference type="Pfam" id="PF00071">
    <property type="entry name" value="Ras"/>
    <property type="match status" value="1"/>
</dbReference>
<evidence type="ECO:0000256" key="2">
    <source>
        <dbReference type="ARBA" id="ARBA00023134"/>
    </source>
</evidence>
<dbReference type="InterPro" id="IPR005225">
    <property type="entry name" value="Small_GTP-bd"/>
</dbReference>
<dbReference type="SMART" id="SM00174">
    <property type="entry name" value="RHO"/>
    <property type="match status" value="1"/>
</dbReference>
<accession>A0A816EUD4</accession>
<dbReference type="SMART" id="SM00176">
    <property type="entry name" value="RAN"/>
    <property type="match status" value="1"/>
</dbReference>
<dbReference type="PANTHER" id="PTHR47977">
    <property type="entry name" value="RAS-RELATED PROTEIN RAB"/>
    <property type="match status" value="1"/>
</dbReference>
<protein>
    <submittedName>
        <fullName evidence="4">Uncharacterized protein</fullName>
    </submittedName>
</protein>
<proteinExistence type="predicted"/>
<dbReference type="SMART" id="SM00175">
    <property type="entry name" value="RAB"/>
    <property type="match status" value="1"/>
</dbReference>
<sequence length="227" mass="26167">MDVSVKDSHDYLFKLLCIGEANVGKTTFLHQYIHDNFANFRSTVGIDVFEKHITSDDDQRILLQLWDTAGQERYRSLTKSLFRDSMGFLLLYDVTNESSFLSIQEWLTYIDAYTRVDDEICPPVLLVGNKIDLVTSRVVDTIRAQRLANELRISYIETSAVTGTNVQETFRVLIKDIFRFMDASMQKFYPKSPVLNILTGQDKGRKRSSVKLLHKLSQAKKRSCFCT</sequence>
<evidence type="ECO:0000256" key="1">
    <source>
        <dbReference type="ARBA" id="ARBA00022741"/>
    </source>
</evidence>
<dbReference type="GO" id="GO:0003924">
    <property type="term" value="F:GTPase activity"/>
    <property type="evidence" value="ECO:0007669"/>
    <property type="project" value="InterPro"/>
</dbReference>
<dbReference type="InterPro" id="IPR050227">
    <property type="entry name" value="Rab"/>
</dbReference>
<dbReference type="AlphaFoldDB" id="A0A816EUD4"/>
<dbReference type="EMBL" id="CAJNOR010010213">
    <property type="protein sequence ID" value="CAF1652034.1"/>
    <property type="molecule type" value="Genomic_DNA"/>
</dbReference>
<keyword evidence="1" id="KW-0547">Nucleotide-binding</keyword>
<dbReference type="GO" id="GO:0005525">
    <property type="term" value="F:GTP binding"/>
    <property type="evidence" value="ECO:0007669"/>
    <property type="project" value="UniProtKB-KW"/>
</dbReference>
<evidence type="ECO:0000256" key="3">
    <source>
        <dbReference type="ARBA" id="ARBA00023288"/>
    </source>
</evidence>
<comment type="caution">
    <text evidence="4">The sequence shown here is derived from an EMBL/GenBank/DDBJ whole genome shotgun (WGS) entry which is preliminary data.</text>
</comment>
<dbReference type="Gene3D" id="3.40.50.300">
    <property type="entry name" value="P-loop containing nucleotide triphosphate hydrolases"/>
    <property type="match status" value="1"/>
</dbReference>
<dbReference type="InterPro" id="IPR001806">
    <property type="entry name" value="Small_GTPase"/>
</dbReference>
<dbReference type="FunFam" id="3.40.50.300:FF:001129">
    <property type="entry name" value="ras-related protein Rab-44 isoform X2"/>
    <property type="match status" value="1"/>
</dbReference>
<dbReference type="PROSITE" id="PS51421">
    <property type="entry name" value="RAS"/>
    <property type="match status" value="1"/>
</dbReference>
<dbReference type="Proteomes" id="UP000663828">
    <property type="component" value="Unassembled WGS sequence"/>
</dbReference>
<dbReference type="PRINTS" id="PR00449">
    <property type="entry name" value="RASTRNSFRMNG"/>
</dbReference>
<keyword evidence="2" id="KW-0342">GTP-binding</keyword>
<keyword evidence="5" id="KW-1185">Reference proteome</keyword>
<dbReference type="CDD" id="cd00154">
    <property type="entry name" value="Rab"/>
    <property type="match status" value="1"/>
</dbReference>
<dbReference type="NCBIfam" id="TIGR00231">
    <property type="entry name" value="small_GTP"/>
    <property type="match status" value="1"/>
</dbReference>
<reference evidence="4" key="1">
    <citation type="submission" date="2021-02" db="EMBL/GenBank/DDBJ databases">
        <authorList>
            <person name="Nowell W R."/>
        </authorList>
    </citation>
    <scope>NUCLEOTIDE SEQUENCE</scope>
</reference>
<dbReference type="SMART" id="SM00173">
    <property type="entry name" value="RAS"/>
    <property type="match status" value="1"/>
</dbReference>
<dbReference type="InterPro" id="IPR027417">
    <property type="entry name" value="P-loop_NTPase"/>
</dbReference>
<dbReference type="SUPFAM" id="SSF52540">
    <property type="entry name" value="P-loop containing nucleoside triphosphate hydrolases"/>
    <property type="match status" value="1"/>
</dbReference>
<keyword evidence="3" id="KW-0449">Lipoprotein</keyword>
<organism evidence="4 5">
    <name type="scientific">Adineta ricciae</name>
    <name type="common">Rotifer</name>
    <dbReference type="NCBI Taxonomy" id="249248"/>
    <lineage>
        <taxon>Eukaryota</taxon>
        <taxon>Metazoa</taxon>
        <taxon>Spiralia</taxon>
        <taxon>Gnathifera</taxon>
        <taxon>Rotifera</taxon>
        <taxon>Eurotatoria</taxon>
        <taxon>Bdelloidea</taxon>
        <taxon>Adinetida</taxon>
        <taxon>Adinetidae</taxon>
        <taxon>Adineta</taxon>
    </lineage>
</organism>
<gene>
    <name evidence="4" type="ORF">XAT740_LOCUS55168</name>
</gene>
<dbReference type="PROSITE" id="PS51420">
    <property type="entry name" value="RHO"/>
    <property type="match status" value="1"/>
</dbReference>
<evidence type="ECO:0000313" key="4">
    <source>
        <dbReference type="EMBL" id="CAF1652034.1"/>
    </source>
</evidence>